<protein>
    <submittedName>
        <fullName evidence="2">Uncharacterized protein</fullName>
    </submittedName>
</protein>
<name>A0ABT1C3J0_9HYPH</name>
<dbReference type="PROSITE" id="PS51257">
    <property type="entry name" value="PROKAR_LIPOPROTEIN"/>
    <property type="match status" value="1"/>
</dbReference>
<evidence type="ECO:0000256" key="1">
    <source>
        <dbReference type="SAM" id="SignalP"/>
    </source>
</evidence>
<gene>
    <name evidence="2" type="ORF">NGM99_06300</name>
</gene>
<accession>A0ABT1C3J0</accession>
<evidence type="ECO:0000313" key="3">
    <source>
        <dbReference type="Proteomes" id="UP001205906"/>
    </source>
</evidence>
<sequence>MPIARRFAFLALPLLLAACQSSQPQPPSMASGMTRDGFFTAKPLTPAEEEKALAAADRVQAMAPAQMAASTLGGLDPTGLSQNAVQAETMRRYGELEKYLPGMMASNLERAAGYCRANPATQDCDMVMEHYRKTKAAQGKAAP</sequence>
<organism evidence="2 3">
    <name type="scientific">Mesorhizobium liriopis</name>
    <dbReference type="NCBI Taxonomy" id="2953882"/>
    <lineage>
        <taxon>Bacteria</taxon>
        <taxon>Pseudomonadati</taxon>
        <taxon>Pseudomonadota</taxon>
        <taxon>Alphaproteobacteria</taxon>
        <taxon>Hyphomicrobiales</taxon>
        <taxon>Phyllobacteriaceae</taxon>
        <taxon>Mesorhizobium</taxon>
    </lineage>
</organism>
<feature type="signal peptide" evidence="1">
    <location>
        <begin position="1"/>
        <end position="24"/>
    </location>
</feature>
<dbReference type="Proteomes" id="UP001205906">
    <property type="component" value="Unassembled WGS sequence"/>
</dbReference>
<dbReference type="EMBL" id="JAMXQS010000003">
    <property type="protein sequence ID" value="MCO6049399.1"/>
    <property type="molecule type" value="Genomic_DNA"/>
</dbReference>
<proteinExistence type="predicted"/>
<comment type="caution">
    <text evidence="2">The sequence shown here is derived from an EMBL/GenBank/DDBJ whole genome shotgun (WGS) entry which is preliminary data.</text>
</comment>
<keyword evidence="1" id="KW-0732">Signal</keyword>
<keyword evidence="3" id="KW-1185">Reference proteome</keyword>
<reference evidence="2 3" key="1">
    <citation type="submission" date="2022-06" db="EMBL/GenBank/DDBJ databases">
        <title>Mesorhizobium sp. strain RP14 Genome sequencing and assembly.</title>
        <authorList>
            <person name="Kim I."/>
        </authorList>
    </citation>
    <scope>NUCLEOTIDE SEQUENCE [LARGE SCALE GENOMIC DNA]</scope>
    <source>
        <strain evidence="3">RP14(2022)</strain>
    </source>
</reference>
<feature type="chain" id="PRO_5045838862" evidence="1">
    <location>
        <begin position="25"/>
        <end position="143"/>
    </location>
</feature>
<evidence type="ECO:0000313" key="2">
    <source>
        <dbReference type="EMBL" id="MCO6049399.1"/>
    </source>
</evidence>
<dbReference type="RefSeq" id="WP_252817198.1">
    <property type="nucleotide sequence ID" value="NZ_JAMXQS010000003.1"/>
</dbReference>